<dbReference type="Proteomes" id="UP000504609">
    <property type="component" value="Unplaced"/>
</dbReference>
<dbReference type="GeneID" id="111455112"/>
<sequence>MISASDGLDCYNLGQVIYLFCLRDAGLDGVCLGTLVQQQRADIFDFIKRVQSSTCYYVIKKFLITEEESEEQYRSQGSEFHSTAVRDPYLKTMSSLEIYEESNPECYCGVPAKLTMSKQDVSYKHIQT</sequence>
<evidence type="ECO:0000313" key="1">
    <source>
        <dbReference type="Proteomes" id="UP000504609"/>
    </source>
</evidence>
<protein>
    <submittedName>
        <fullName evidence="2">Uncharacterized protein LOC111455112</fullName>
    </submittedName>
</protein>
<proteinExistence type="predicted"/>
<reference evidence="2" key="1">
    <citation type="submission" date="2025-08" db="UniProtKB">
        <authorList>
            <consortium name="RefSeq"/>
        </authorList>
    </citation>
    <scope>IDENTIFICATION</scope>
    <source>
        <tissue evidence="2">Young leaves</tissue>
    </source>
</reference>
<evidence type="ECO:0000313" key="2">
    <source>
        <dbReference type="RefSeq" id="XP_022952419.1"/>
    </source>
</evidence>
<accession>A0A6J1GLN1</accession>
<gene>
    <name evidence="2" type="primary">LOC111455112</name>
</gene>
<organism evidence="1 2">
    <name type="scientific">Cucurbita moschata</name>
    <name type="common">Winter crookneck squash</name>
    <name type="synonym">Cucurbita pepo var. moschata</name>
    <dbReference type="NCBI Taxonomy" id="3662"/>
    <lineage>
        <taxon>Eukaryota</taxon>
        <taxon>Viridiplantae</taxon>
        <taxon>Streptophyta</taxon>
        <taxon>Embryophyta</taxon>
        <taxon>Tracheophyta</taxon>
        <taxon>Spermatophyta</taxon>
        <taxon>Magnoliopsida</taxon>
        <taxon>eudicotyledons</taxon>
        <taxon>Gunneridae</taxon>
        <taxon>Pentapetalae</taxon>
        <taxon>rosids</taxon>
        <taxon>fabids</taxon>
        <taxon>Cucurbitales</taxon>
        <taxon>Cucurbitaceae</taxon>
        <taxon>Cucurbiteae</taxon>
        <taxon>Cucurbita</taxon>
    </lineage>
</organism>
<dbReference type="KEGG" id="cmos:111455112"/>
<dbReference type="AlphaFoldDB" id="A0A6J1GLN1"/>
<dbReference type="RefSeq" id="XP_022952419.1">
    <property type="nucleotide sequence ID" value="XM_023096651.1"/>
</dbReference>
<name>A0A6J1GLN1_CUCMO</name>
<keyword evidence="1" id="KW-1185">Reference proteome</keyword>